<feature type="region of interest" description="Disordered" evidence="1">
    <location>
        <begin position="261"/>
        <end position="307"/>
    </location>
</feature>
<keyword evidence="2" id="KW-0472">Membrane</keyword>
<gene>
    <name evidence="3" type="ORF">D9758_012274</name>
</gene>
<organism evidence="3 4">
    <name type="scientific">Tetrapyrgos nigripes</name>
    <dbReference type="NCBI Taxonomy" id="182062"/>
    <lineage>
        <taxon>Eukaryota</taxon>
        <taxon>Fungi</taxon>
        <taxon>Dikarya</taxon>
        <taxon>Basidiomycota</taxon>
        <taxon>Agaricomycotina</taxon>
        <taxon>Agaricomycetes</taxon>
        <taxon>Agaricomycetidae</taxon>
        <taxon>Agaricales</taxon>
        <taxon>Marasmiineae</taxon>
        <taxon>Marasmiaceae</taxon>
        <taxon>Tetrapyrgos</taxon>
    </lineage>
</organism>
<keyword evidence="4" id="KW-1185">Reference proteome</keyword>
<dbReference type="Proteomes" id="UP000559256">
    <property type="component" value="Unassembled WGS sequence"/>
</dbReference>
<accession>A0A8H5CGN6</accession>
<evidence type="ECO:0000256" key="2">
    <source>
        <dbReference type="SAM" id="Phobius"/>
    </source>
</evidence>
<reference evidence="3 4" key="1">
    <citation type="journal article" date="2020" name="ISME J.">
        <title>Uncovering the hidden diversity of litter-decomposition mechanisms in mushroom-forming fungi.</title>
        <authorList>
            <person name="Floudas D."/>
            <person name="Bentzer J."/>
            <person name="Ahren D."/>
            <person name="Johansson T."/>
            <person name="Persson P."/>
            <person name="Tunlid A."/>
        </authorList>
    </citation>
    <scope>NUCLEOTIDE SEQUENCE [LARGE SCALE GENOMIC DNA]</scope>
    <source>
        <strain evidence="3 4">CBS 291.85</strain>
    </source>
</reference>
<sequence>MPNPYSFLQNKPAVIATFTVAGIVGLVLLVILATTVLRRRRRRQMDIDAIEASMSDYTPPVDDDDPFHGIGNRNNGNANRMVPYSDHDDDTQKGYGVGLGLQSPPVGERTSLYNNLGGFDTPQGRGPSPTPTPMMAQVAGYNMQNVAPGEAMMLSHSNTTASQYSQPSVTSASTYSNVYPHGQYPQYQQQQLDTYHETPSAANSTVGLLDAAGLAGSGNGNGSVDGHGHTGVVAGYGNGNGNGQTVQESYASYYALKPKHSVSPSVATSGSATVVSHEGRHEEKGGRASPGSIDEDAPRLQLKVANE</sequence>
<feature type="region of interest" description="Disordered" evidence="1">
    <location>
        <begin position="55"/>
        <end position="85"/>
    </location>
</feature>
<name>A0A8H5CGN6_9AGAR</name>
<feature type="compositionally biased region" description="Basic and acidic residues" evidence="1">
    <location>
        <begin position="277"/>
        <end position="286"/>
    </location>
</feature>
<feature type="compositionally biased region" description="Low complexity" evidence="1">
    <location>
        <begin position="261"/>
        <end position="276"/>
    </location>
</feature>
<evidence type="ECO:0000313" key="4">
    <source>
        <dbReference type="Proteomes" id="UP000559256"/>
    </source>
</evidence>
<protein>
    <submittedName>
        <fullName evidence="3">Uncharacterized protein</fullName>
    </submittedName>
</protein>
<keyword evidence="2" id="KW-1133">Transmembrane helix</keyword>
<evidence type="ECO:0000313" key="3">
    <source>
        <dbReference type="EMBL" id="KAF5341406.1"/>
    </source>
</evidence>
<evidence type="ECO:0000256" key="1">
    <source>
        <dbReference type="SAM" id="MobiDB-lite"/>
    </source>
</evidence>
<keyword evidence="2" id="KW-0812">Transmembrane</keyword>
<feature type="transmembrane region" description="Helical" evidence="2">
    <location>
        <begin position="12"/>
        <end position="37"/>
    </location>
</feature>
<feature type="compositionally biased region" description="Low complexity" evidence="1">
    <location>
        <begin position="71"/>
        <end position="80"/>
    </location>
</feature>
<dbReference type="AlphaFoldDB" id="A0A8H5CGN6"/>
<dbReference type="EMBL" id="JAACJM010000165">
    <property type="protein sequence ID" value="KAF5341406.1"/>
    <property type="molecule type" value="Genomic_DNA"/>
</dbReference>
<proteinExistence type="predicted"/>
<comment type="caution">
    <text evidence="3">The sequence shown here is derived from an EMBL/GenBank/DDBJ whole genome shotgun (WGS) entry which is preliminary data.</text>
</comment>